<sequence>MQIRKSGAKYSAIVGIGEKIKTKSIETGKEYLLLNRGVNAVCNIDLKSVVEDMDFNSTDMQVYPPAQGRLELREAINQHYFNNKSQLSNINISGGGMSALDLTFQTLQLDQILLPEYYWGSYFQVMTIRDIQAGSYSDFNDLENRLTQIKNSAVIICDPNNPIGNKIDDSELIRIIKILNDNGTTVIIDCPYRRIFCDQEDKFYQELLAFKNVIIVESFSKSLGLSGQRLGFIHSINPEFNTELGIRLMYATNGINAFSQLLVASLLTSEKGKLASNNFKKITVDGIRQNIDYLKEKGLLASEFYTENEAIGIFVILNKSEEELLEKRIGSVSLSYFTRCNKEKAAQYARICVSVDPDKFKQYFDQF</sequence>
<evidence type="ECO:0000256" key="5">
    <source>
        <dbReference type="ARBA" id="ARBA00022898"/>
    </source>
</evidence>
<name>A0A4Q1JQQ4_9BACT</name>
<dbReference type="EC" id="2.6.1.-" evidence="6"/>
<dbReference type="RefSeq" id="WP_129252459.1">
    <property type="nucleotide sequence ID" value="NZ_SAXA01000001.1"/>
</dbReference>
<evidence type="ECO:0000256" key="6">
    <source>
        <dbReference type="RuleBase" id="RU000481"/>
    </source>
</evidence>
<dbReference type="EMBL" id="SAXA01000001">
    <property type="protein sequence ID" value="RXQ97706.1"/>
    <property type="molecule type" value="Genomic_DNA"/>
</dbReference>
<comment type="caution">
    <text evidence="8">The sequence shown here is derived from an EMBL/GenBank/DDBJ whole genome shotgun (WGS) entry which is preliminary data.</text>
</comment>
<dbReference type="GO" id="GO:0006520">
    <property type="term" value="P:amino acid metabolic process"/>
    <property type="evidence" value="ECO:0007669"/>
    <property type="project" value="InterPro"/>
</dbReference>
<comment type="similarity">
    <text evidence="2 6">Belongs to the class-I pyridoxal-phosphate-dependent aminotransferase family.</text>
</comment>
<keyword evidence="3 6" id="KW-0032">Aminotransferase</keyword>
<evidence type="ECO:0000313" key="9">
    <source>
        <dbReference type="Proteomes" id="UP000289703"/>
    </source>
</evidence>
<dbReference type="GO" id="GO:0008483">
    <property type="term" value="F:transaminase activity"/>
    <property type="evidence" value="ECO:0007669"/>
    <property type="project" value="UniProtKB-KW"/>
</dbReference>
<organism evidence="8 9">
    <name type="scientific">Ancylomarina salipaludis</name>
    <dbReference type="NCBI Taxonomy" id="2501299"/>
    <lineage>
        <taxon>Bacteria</taxon>
        <taxon>Pseudomonadati</taxon>
        <taxon>Bacteroidota</taxon>
        <taxon>Bacteroidia</taxon>
        <taxon>Marinilabiliales</taxon>
        <taxon>Marinifilaceae</taxon>
        <taxon>Ancylomarina</taxon>
    </lineage>
</organism>
<dbReference type="InterPro" id="IPR050596">
    <property type="entry name" value="AspAT/PAT-like"/>
</dbReference>
<dbReference type="Gene3D" id="3.40.640.10">
    <property type="entry name" value="Type I PLP-dependent aspartate aminotransferase-like (Major domain)"/>
    <property type="match status" value="1"/>
</dbReference>
<dbReference type="CDD" id="cd00609">
    <property type="entry name" value="AAT_like"/>
    <property type="match status" value="1"/>
</dbReference>
<dbReference type="PROSITE" id="PS00105">
    <property type="entry name" value="AA_TRANSFER_CLASS_1"/>
    <property type="match status" value="1"/>
</dbReference>
<dbReference type="Proteomes" id="UP000289703">
    <property type="component" value="Unassembled WGS sequence"/>
</dbReference>
<dbReference type="InterPro" id="IPR015421">
    <property type="entry name" value="PyrdxlP-dep_Trfase_major"/>
</dbReference>
<dbReference type="PANTHER" id="PTHR46383">
    <property type="entry name" value="ASPARTATE AMINOTRANSFERASE"/>
    <property type="match status" value="1"/>
</dbReference>
<gene>
    <name evidence="8" type="ORF">EO244_02135</name>
</gene>
<comment type="cofactor">
    <cofactor evidence="1 6">
        <name>pyridoxal 5'-phosphate</name>
        <dbReference type="ChEBI" id="CHEBI:597326"/>
    </cofactor>
</comment>
<dbReference type="InterPro" id="IPR004839">
    <property type="entry name" value="Aminotransferase_I/II_large"/>
</dbReference>
<reference evidence="8 9" key="1">
    <citation type="submission" date="2019-01" db="EMBL/GenBank/DDBJ databases">
        <title>Ancylomarina salipaludis sp. nov., isolated from a salt marsh.</title>
        <authorList>
            <person name="Yoon J.-H."/>
        </authorList>
    </citation>
    <scope>NUCLEOTIDE SEQUENCE [LARGE SCALE GENOMIC DNA]</scope>
    <source>
        <strain evidence="8 9">SHSM-M15</strain>
    </source>
</reference>
<keyword evidence="5" id="KW-0663">Pyridoxal phosphate</keyword>
<evidence type="ECO:0000256" key="2">
    <source>
        <dbReference type="ARBA" id="ARBA00007441"/>
    </source>
</evidence>
<evidence type="ECO:0000259" key="7">
    <source>
        <dbReference type="Pfam" id="PF00155"/>
    </source>
</evidence>
<accession>A0A4Q1JQQ4</accession>
<dbReference type="AlphaFoldDB" id="A0A4Q1JQQ4"/>
<dbReference type="SUPFAM" id="SSF53383">
    <property type="entry name" value="PLP-dependent transferases"/>
    <property type="match status" value="1"/>
</dbReference>
<feature type="domain" description="Aminotransferase class I/classII large" evidence="7">
    <location>
        <begin position="45"/>
        <end position="362"/>
    </location>
</feature>
<dbReference type="PANTHER" id="PTHR46383:SF1">
    <property type="entry name" value="ASPARTATE AMINOTRANSFERASE"/>
    <property type="match status" value="1"/>
</dbReference>
<keyword evidence="9" id="KW-1185">Reference proteome</keyword>
<evidence type="ECO:0000256" key="3">
    <source>
        <dbReference type="ARBA" id="ARBA00022576"/>
    </source>
</evidence>
<evidence type="ECO:0000313" key="8">
    <source>
        <dbReference type="EMBL" id="RXQ97706.1"/>
    </source>
</evidence>
<dbReference type="GO" id="GO:0030170">
    <property type="term" value="F:pyridoxal phosphate binding"/>
    <property type="evidence" value="ECO:0007669"/>
    <property type="project" value="InterPro"/>
</dbReference>
<protein>
    <recommendedName>
        <fullName evidence="6">Aminotransferase</fullName>
        <ecNumber evidence="6">2.6.1.-</ecNumber>
    </recommendedName>
</protein>
<evidence type="ECO:0000256" key="4">
    <source>
        <dbReference type="ARBA" id="ARBA00022679"/>
    </source>
</evidence>
<dbReference type="OrthoDB" id="1112630at2"/>
<evidence type="ECO:0000256" key="1">
    <source>
        <dbReference type="ARBA" id="ARBA00001933"/>
    </source>
</evidence>
<dbReference type="Pfam" id="PF00155">
    <property type="entry name" value="Aminotran_1_2"/>
    <property type="match status" value="1"/>
</dbReference>
<dbReference type="InterPro" id="IPR015424">
    <property type="entry name" value="PyrdxlP-dep_Trfase"/>
</dbReference>
<proteinExistence type="inferred from homology"/>
<dbReference type="InterPro" id="IPR004838">
    <property type="entry name" value="NHTrfase_class1_PyrdxlP-BS"/>
</dbReference>
<keyword evidence="4 6" id="KW-0808">Transferase</keyword>